<proteinExistence type="predicted"/>
<sequence length="95" mass="10281">MPTRAPIPDADPEGLIRDAYRIEGIAAQECRAIFLDWSLSIPEGLEPALALRALLERHGGTHPDHPMTCIIAHNMAAAPAPRRRRGRGRGRGGVA</sequence>
<feature type="region of interest" description="Disordered" evidence="1">
    <location>
        <begin position="74"/>
        <end position="95"/>
    </location>
</feature>
<keyword evidence="3" id="KW-1185">Reference proteome</keyword>
<evidence type="ECO:0000313" key="2">
    <source>
        <dbReference type="EMBL" id="MBE3640343.1"/>
    </source>
</evidence>
<feature type="non-terminal residue" evidence="2">
    <location>
        <position position="95"/>
    </location>
</feature>
<dbReference type="EMBL" id="JACVXA010000086">
    <property type="protein sequence ID" value="MBE3640343.1"/>
    <property type="molecule type" value="Genomic_DNA"/>
</dbReference>
<comment type="caution">
    <text evidence="2">The sequence shown here is derived from an EMBL/GenBank/DDBJ whole genome shotgun (WGS) entry which is preliminary data.</text>
</comment>
<evidence type="ECO:0000313" key="3">
    <source>
        <dbReference type="Proteomes" id="UP000609121"/>
    </source>
</evidence>
<protein>
    <submittedName>
        <fullName evidence="2">Uncharacterized protein</fullName>
    </submittedName>
</protein>
<name>A0A8J6Z272_9RHOB</name>
<dbReference type="RefSeq" id="WP_193186312.1">
    <property type="nucleotide sequence ID" value="NZ_JACVXA010000086.1"/>
</dbReference>
<feature type="compositionally biased region" description="Basic residues" evidence="1">
    <location>
        <begin position="81"/>
        <end position="95"/>
    </location>
</feature>
<gene>
    <name evidence="2" type="ORF">ICN82_19235</name>
</gene>
<dbReference type="AlphaFoldDB" id="A0A8J6Z272"/>
<evidence type="ECO:0000256" key="1">
    <source>
        <dbReference type="SAM" id="MobiDB-lite"/>
    </source>
</evidence>
<dbReference type="Proteomes" id="UP000609121">
    <property type="component" value="Unassembled WGS sequence"/>
</dbReference>
<reference evidence="2" key="1">
    <citation type="submission" date="2020-09" db="EMBL/GenBank/DDBJ databases">
        <title>A novel bacterium of genus Mangrovicoccus, isolated from South China Sea.</title>
        <authorList>
            <person name="Huang H."/>
            <person name="Mo K."/>
            <person name="Hu Y."/>
        </authorList>
    </citation>
    <scope>NUCLEOTIDE SEQUENCE</scope>
    <source>
        <strain evidence="2">HB182678</strain>
    </source>
</reference>
<accession>A0A8J6Z272</accession>
<organism evidence="2 3">
    <name type="scientific">Mangrovicoccus algicola</name>
    <dbReference type="NCBI Taxonomy" id="2771008"/>
    <lineage>
        <taxon>Bacteria</taxon>
        <taxon>Pseudomonadati</taxon>
        <taxon>Pseudomonadota</taxon>
        <taxon>Alphaproteobacteria</taxon>
        <taxon>Rhodobacterales</taxon>
        <taxon>Paracoccaceae</taxon>
        <taxon>Mangrovicoccus</taxon>
    </lineage>
</organism>